<comment type="caution">
    <text evidence="1">The sequence shown here is derived from an EMBL/GenBank/DDBJ whole genome shotgun (WGS) entry which is preliminary data.</text>
</comment>
<evidence type="ECO:0000313" key="2">
    <source>
        <dbReference type="Proteomes" id="UP000479526"/>
    </source>
</evidence>
<dbReference type="Proteomes" id="UP000479526">
    <property type="component" value="Unassembled WGS sequence"/>
</dbReference>
<reference evidence="1 2" key="1">
    <citation type="submission" date="2020-01" db="EMBL/GenBank/DDBJ databases">
        <title>Herbidospora sp. NEAU-GS84 nov., a novel actinomycete isolated from soil.</title>
        <authorList>
            <person name="Han L."/>
        </authorList>
    </citation>
    <scope>NUCLEOTIDE SEQUENCE [LARGE SCALE GENOMIC DNA]</scope>
    <source>
        <strain evidence="1 2">NEAU-GS84</strain>
    </source>
</reference>
<sequence>MVSLAAGWIGSLLVSGGAPALLDWRLCVAFAVGADRLVAAPGARVRTMNTLLPLFPLVAGGRRRLRGDAAAGGGPDALTRRA</sequence>
<keyword evidence="2" id="KW-1185">Reference proteome</keyword>
<accession>A0A7C9J286</accession>
<dbReference type="AlphaFoldDB" id="A0A7C9J286"/>
<dbReference type="EMBL" id="WXEW01000002">
    <property type="protein sequence ID" value="NAS21640.1"/>
    <property type="molecule type" value="Genomic_DNA"/>
</dbReference>
<proteinExistence type="predicted"/>
<dbReference type="RefSeq" id="WP_161479064.1">
    <property type="nucleotide sequence ID" value="NZ_WXEW01000002.1"/>
</dbReference>
<gene>
    <name evidence="1" type="ORF">GT755_08075</name>
</gene>
<protein>
    <submittedName>
        <fullName evidence="1">Uncharacterized protein</fullName>
    </submittedName>
</protein>
<organism evidence="1 2">
    <name type="scientific">Herbidospora solisilvae</name>
    <dbReference type="NCBI Taxonomy" id="2696284"/>
    <lineage>
        <taxon>Bacteria</taxon>
        <taxon>Bacillati</taxon>
        <taxon>Actinomycetota</taxon>
        <taxon>Actinomycetes</taxon>
        <taxon>Streptosporangiales</taxon>
        <taxon>Streptosporangiaceae</taxon>
        <taxon>Herbidospora</taxon>
    </lineage>
</organism>
<name>A0A7C9J286_9ACTN</name>
<evidence type="ECO:0000313" key="1">
    <source>
        <dbReference type="EMBL" id="NAS21640.1"/>
    </source>
</evidence>